<keyword evidence="2" id="KW-0963">Cytoplasm</keyword>
<proteinExistence type="predicted"/>
<gene>
    <name evidence="10" type="ORF">CP373A1_13305</name>
</gene>
<dbReference type="eggNOG" id="COG3279">
    <property type="taxonomic scope" value="Bacteria"/>
</dbReference>
<evidence type="ECO:0000313" key="10">
    <source>
        <dbReference type="EMBL" id="OBY10073.1"/>
    </source>
</evidence>
<dbReference type="RefSeq" id="WP_027098056.1">
    <property type="nucleotide sequence ID" value="NZ_CABHIH010000003.1"/>
</dbReference>
<dbReference type="SMART" id="SM00448">
    <property type="entry name" value="REC"/>
    <property type="match status" value="1"/>
</dbReference>
<evidence type="ECO:0000256" key="5">
    <source>
        <dbReference type="ARBA" id="ARBA00024867"/>
    </source>
</evidence>
<reference evidence="10 11" key="1">
    <citation type="submission" date="2016-06" db="EMBL/GenBank/DDBJ databases">
        <authorList>
            <person name="Kjaerup R.B."/>
            <person name="Dalgaard T.S."/>
            <person name="Juul-Madsen H.R."/>
        </authorList>
    </citation>
    <scope>NUCLEOTIDE SEQUENCE [LARGE SCALE GENOMIC DNA]</scope>
    <source>
        <strain evidence="10 11">373-A1</strain>
    </source>
</reference>
<evidence type="ECO:0000256" key="2">
    <source>
        <dbReference type="ARBA" id="ARBA00022490"/>
    </source>
</evidence>
<evidence type="ECO:0000256" key="1">
    <source>
        <dbReference type="ARBA" id="ARBA00018672"/>
    </source>
</evidence>
<keyword evidence="3" id="KW-0902">Two-component regulatory system</keyword>
<keyword evidence="11" id="KW-1185">Reference proteome</keyword>
<comment type="caution">
    <text evidence="10">The sequence shown here is derived from an EMBL/GenBank/DDBJ whole genome shotgun (WGS) entry which is preliminary data.</text>
</comment>
<evidence type="ECO:0000256" key="3">
    <source>
        <dbReference type="ARBA" id="ARBA00023012"/>
    </source>
</evidence>
<evidence type="ECO:0000256" key="6">
    <source>
        <dbReference type="ARBA" id="ARBA00037164"/>
    </source>
</evidence>
<dbReference type="PROSITE" id="PS50110">
    <property type="entry name" value="RESPONSE_REGULATORY"/>
    <property type="match status" value="1"/>
</dbReference>
<dbReference type="OrthoDB" id="9809318at2"/>
<accession>A0A174I406</accession>
<evidence type="ECO:0000259" key="9">
    <source>
        <dbReference type="PROSITE" id="PS50930"/>
    </source>
</evidence>
<name>A0A174I406_9CLOT</name>
<dbReference type="GO" id="GO:0003677">
    <property type="term" value="F:DNA binding"/>
    <property type="evidence" value="ECO:0007669"/>
    <property type="project" value="UniProtKB-KW"/>
</dbReference>
<organism evidence="10 11">
    <name type="scientific">Clostridium paraputrificum</name>
    <dbReference type="NCBI Taxonomy" id="29363"/>
    <lineage>
        <taxon>Bacteria</taxon>
        <taxon>Bacillati</taxon>
        <taxon>Bacillota</taxon>
        <taxon>Clostridia</taxon>
        <taxon>Eubacteriales</taxon>
        <taxon>Clostridiaceae</taxon>
        <taxon>Clostridium</taxon>
    </lineage>
</organism>
<evidence type="ECO:0000256" key="7">
    <source>
        <dbReference type="PROSITE-ProRule" id="PRU00169"/>
    </source>
</evidence>
<dbReference type="InterPro" id="IPR001789">
    <property type="entry name" value="Sig_transdc_resp-reg_receiver"/>
</dbReference>
<dbReference type="PANTHER" id="PTHR37299">
    <property type="entry name" value="TRANSCRIPTIONAL REGULATOR-RELATED"/>
    <property type="match status" value="1"/>
</dbReference>
<dbReference type="Proteomes" id="UP000092714">
    <property type="component" value="Unassembled WGS sequence"/>
</dbReference>
<comment type="function">
    <text evidence="5">May play the central regulatory role in sporulation. It may be an element of the effector pathway responsible for the activation of sporulation genes in response to nutritional stress. Spo0A may act in concert with spo0H (a sigma factor) to control the expression of some genes that are critical to the sporulation process.</text>
</comment>
<keyword evidence="7" id="KW-0597">Phosphoprotein</keyword>
<feature type="domain" description="Response regulatory" evidence="8">
    <location>
        <begin position="3"/>
        <end position="127"/>
    </location>
</feature>
<dbReference type="SMART" id="SM00850">
    <property type="entry name" value="LytTR"/>
    <property type="match status" value="1"/>
</dbReference>
<dbReference type="Pfam" id="PF04397">
    <property type="entry name" value="LytTR"/>
    <property type="match status" value="1"/>
</dbReference>
<comment type="function">
    <text evidence="6">Required for high-level post-exponential phase expression of a series of secreted proteins.</text>
</comment>
<feature type="domain" description="HTH LytTR-type" evidence="9">
    <location>
        <begin position="144"/>
        <end position="245"/>
    </location>
</feature>
<evidence type="ECO:0000313" key="11">
    <source>
        <dbReference type="Proteomes" id="UP000092714"/>
    </source>
</evidence>
<sequence length="245" mass="29156">MIKIYICEDIEEQRNRIRSLVKDIILEEKLDMTIEIASPNPMEILNKAKENDKDISLYFFDVDLNSNINGIDLASKIREFDQRGFIVFITTHGEMSYLTFTYKVEAMDYIIKDDYSNMAERIKECILEAKKRYLKSDEEEGKVFTIRKEDKVINVKYKDMLFFETSDTIHKIILHAINRQVEFYGKMKDIEETLDESFVRFHRAYLVNKNNISEIDRKNRIIHMINGEICYSSAKNLEKFYKGKF</sequence>
<dbReference type="InterPro" id="IPR007492">
    <property type="entry name" value="LytTR_DNA-bd_dom"/>
</dbReference>
<keyword evidence="4" id="KW-0010">Activator</keyword>
<feature type="modified residue" description="4-aspartylphosphate" evidence="7">
    <location>
        <position position="61"/>
    </location>
</feature>
<dbReference type="PANTHER" id="PTHR37299:SF3">
    <property type="entry name" value="STAGE 0 SPORULATION PROTEIN A HOMOLOG"/>
    <property type="match status" value="1"/>
</dbReference>
<dbReference type="InterPro" id="IPR046947">
    <property type="entry name" value="LytR-like"/>
</dbReference>
<evidence type="ECO:0000259" key="8">
    <source>
        <dbReference type="PROSITE" id="PS50110"/>
    </source>
</evidence>
<evidence type="ECO:0000256" key="4">
    <source>
        <dbReference type="ARBA" id="ARBA00023159"/>
    </source>
</evidence>
<dbReference type="Pfam" id="PF00072">
    <property type="entry name" value="Response_reg"/>
    <property type="match status" value="1"/>
</dbReference>
<dbReference type="Gene3D" id="3.40.50.2300">
    <property type="match status" value="1"/>
</dbReference>
<protein>
    <recommendedName>
        <fullName evidence="1">Stage 0 sporulation protein A homolog</fullName>
    </recommendedName>
</protein>
<dbReference type="GeneID" id="42775886"/>
<dbReference type="Gene3D" id="2.40.50.1020">
    <property type="entry name" value="LytTr DNA-binding domain"/>
    <property type="match status" value="1"/>
</dbReference>
<dbReference type="SUPFAM" id="SSF52172">
    <property type="entry name" value="CheY-like"/>
    <property type="match status" value="1"/>
</dbReference>
<dbReference type="InterPro" id="IPR011006">
    <property type="entry name" value="CheY-like_superfamily"/>
</dbReference>
<dbReference type="EMBL" id="MAPZ01000025">
    <property type="protein sequence ID" value="OBY10073.1"/>
    <property type="molecule type" value="Genomic_DNA"/>
</dbReference>
<dbReference type="GO" id="GO:0000156">
    <property type="term" value="F:phosphorelay response regulator activity"/>
    <property type="evidence" value="ECO:0007669"/>
    <property type="project" value="InterPro"/>
</dbReference>
<dbReference type="AlphaFoldDB" id="A0A174I406"/>
<dbReference type="PROSITE" id="PS50930">
    <property type="entry name" value="HTH_LYTTR"/>
    <property type="match status" value="1"/>
</dbReference>
<keyword evidence="10" id="KW-0238">DNA-binding</keyword>